<dbReference type="EMBL" id="GBRH01242066">
    <property type="protein sequence ID" value="JAD55829.1"/>
    <property type="molecule type" value="Transcribed_RNA"/>
</dbReference>
<reference evidence="1" key="2">
    <citation type="journal article" date="2015" name="Data Brief">
        <title>Shoot transcriptome of the giant reed, Arundo donax.</title>
        <authorList>
            <person name="Barrero R.A."/>
            <person name="Guerrero F.D."/>
            <person name="Moolhuijzen P."/>
            <person name="Goolsby J.A."/>
            <person name="Tidwell J."/>
            <person name="Bellgard S.E."/>
            <person name="Bellgard M.I."/>
        </authorList>
    </citation>
    <scope>NUCLEOTIDE SEQUENCE</scope>
    <source>
        <tissue evidence="1">Shoot tissue taken approximately 20 cm above the soil surface</tissue>
    </source>
</reference>
<dbReference type="AlphaFoldDB" id="A0A0A9AVP6"/>
<proteinExistence type="predicted"/>
<accession>A0A0A9AVP6</accession>
<name>A0A0A9AVP6_ARUDO</name>
<protein>
    <submittedName>
        <fullName evidence="1">Uncharacterized protein</fullName>
    </submittedName>
</protein>
<organism evidence="1">
    <name type="scientific">Arundo donax</name>
    <name type="common">Giant reed</name>
    <name type="synonym">Donax arundinaceus</name>
    <dbReference type="NCBI Taxonomy" id="35708"/>
    <lineage>
        <taxon>Eukaryota</taxon>
        <taxon>Viridiplantae</taxon>
        <taxon>Streptophyta</taxon>
        <taxon>Embryophyta</taxon>
        <taxon>Tracheophyta</taxon>
        <taxon>Spermatophyta</taxon>
        <taxon>Magnoliopsida</taxon>
        <taxon>Liliopsida</taxon>
        <taxon>Poales</taxon>
        <taxon>Poaceae</taxon>
        <taxon>PACMAD clade</taxon>
        <taxon>Arundinoideae</taxon>
        <taxon>Arundineae</taxon>
        <taxon>Arundo</taxon>
    </lineage>
</organism>
<evidence type="ECO:0000313" key="1">
    <source>
        <dbReference type="EMBL" id="JAD55829.1"/>
    </source>
</evidence>
<sequence length="47" mass="5333">MSLSTNSFINHQHGIFVPEHMMANNNLVDGYPLSFISNNNHQGYHTC</sequence>
<reference evidence="1" key="1">
    <citation type="submission" date="2014-09" db="EMBL/GenBank/DDBJ databases">
        <authorList>
            <person name="Magalhaes I.L.F."/>
            <person name="Oliveira U."/>
            <person name="Santos F.R."/>
            <person name="Vidigal T.H.D.A."/>
            <person name="Brescovit A.D."/>
            <person name="Santos A.J."/>
        </authorList>
    </citation>
    <scope>NUCLEOTIDE SEQUENCE</scope>
    <source>
        <tissue evidence="1">Shoot tissue taken approximately 20 cm above the soil surface</tissue>
    </source>
</reference>